<keyword evidence="3 5" id="KW-1133">Transmembrane helix</keyword>
<evidence type="ECO:0000256" key="5">
    <source>
        <dbReference type="SAM" id="Phobius"/>
    </source>
</evidence>
<dbReference type="AlphaFoldDB" id="A0A2I0WVB7"/>
<name>A0A2I0WVB7_9ASPA</name>
<feature type="transmembrane region" description="Helical" evidence="5">
    <location>
        <begin position="90"/>
        <end position="110"/>
    </location>
</feature>
<evidence type="ECO:0000313" key="7">
    <source>
        <dbReference type="Proteomes" id="UP000233837"/>
    </source>
</evidence>
<dbReference type="Proteomes" id="UP000233837">
    <property type="component" value="Unassembled WGS sequence"/>
</dbReference>
<gene>
    <name evidence="6" type="ORF">MA16_Dca000950</name>
</gene>
<evidence type="ECO:0000256" key="4">
    <source>
        <dbReference type="ARBA" id="ARBA00023136"/>
    </source>
</evidence>
<keyword evidence="7" id="KW-1185">Reference proteome</keyword>
<evidence type="ECO:0000313" key="6">
    <source>
        <dbReference type="EMBL" id="PKU79604.1"/>
    </source>
</evidence>
<protein>
    <submittedName>
        <fullName evidence="6">Tetraspanin-19</fullName>
    </submittedName>
</protein>
<evidence type="ECO:0000256" key="1">
    <source>
        <dbReference type="ARBA" id="ARBA00004141"/>
    </source>
</evidence>
<keyword evidence="2 5" id="KW-0812">Transmembrane</keyword>
<comment type="subcellular location">
    <subcellularLocation>
        <location evidence="1">Membrane</location>
        <topology evidence="1">Multi-pass membrane protein</topology>
    </subcellularLocation>
</comment>
<dbReference type="InterPro" id="IPR018499">
    <property type="entry name" value="Tetraspanin/Peripherin"/>
</dbReference>
<organism evidence="6 7">
    <name type="scientific">Dendrobium catenatum</name>
    <dbReference type="NCBI Taxonomy" id="906689"/>
    <lineage>
        <taxon>Eukaryota</taxon>
        <taxon>Viridiplantae</taxon>
        <taxon>Streptophyta</taxon>
        <taxon>Embryophyta</taxon>
        <taxon>Tracheophyta</taxon>
        <taxon>Spermatophyta</taxon>
        <taxon>Magnoliopsida</taxon>
        <taxon>Liliopsida</taxon>
        <taxon>Asparagales</taxon>
        <taxon>Orchidaceae</taxon>
        <taxon>Epidendroideae</taxon>
        <taxon>Malaxideae</taxon>
        <taxon>Dendrobiinae</taxon>
        <taxon>Dendrobium</taxon>
    </lineage>
</organism>
<reference evidence="6 7" key="2">
    <citation type="journal article" date="2017" name="Nature">
        <title>The Apostasia genome and the evolution of orchids.</title>
        <authorList>
            <person name="Zhang G.Q."/>
            <person name="Liu K.W."/>
            <person name="Li Z."/>
            <person name="Lohaus R."/>
            <person name="Hsiao Y.Y."/>
            <person name="Niu S.C."/>
            <person name="Wang J.Y."/>
            <person name="Lin Y.C."/>
            <person name="Xu Q."/>
            <person name="Chen L.J."/>
            <person name="Yoshida K."/>
            <person name="Fujiwara S."/>
            <person name="Wang Z.W."/>
            <person name="Zhang Y.Q."/>
            <person name="Mitsuda N."/>
            <person name="Wang M."/>
            <person name="Liu G.H."/>
            <person name="Pecoraro L."/>
            <person name="Huang H.X."/>
            <person name="Xiao X.J."/>
            <person name="Lin M."/>
            <person name="Wu X.Y."/>
            <person name="Wu W.L."/>
            <person name="Chen Y.Y."/>
            <person name="Chang S.B."/>
            <person name="Sakamoto S."/>
            <person name="Ohme-Takagi M."/>
            <person name="Yagi M."/>
            <person name="Zeng S.J."/>
            <person name="Shen C.Y."/>
            <person name="Yeh C.M."/>
            <person name="Luo Y.B."/>
            <person name="Tsai W.C."/>
            <person name="Van de Peer Y."/>
            <person name="Liu Z.J."/>
        </authorList>
    </citation>
    <scope>NUCLEOTIDE SEQUENCE [LARGE SCALE GENOMIC DNA]</scope>
    <source>
        <tissue evidence="6">The whole plant</tissue>
    </source>
</reference>
<dbReference type="GO" id="GO:0016020">
    <property type="term" value="C:membrane"/>
    <property type="evidence" value="ECO:0007669"/>
    <property type="project" value="UniProtKB-SubCell"/>
</dbReference>
<feature type="transmembrane region" description="Helical" evidence="5">
    <location>
        <begin position="56"/>
        <end position="78"/>
    </location>
</feature>
<proteinExistence type="predicted"/>
<evidence type="ECO:0000256" key="3">
    <source>
        <dbReference type="ARBA" id="ARBA00022989"/>
    </source>
</evidence>
<keyword evidence="4 5" id="KW-0472">Membrane</keyword>
<feature type="transmembrane region" description="Helical" evidence="5">
    <location>
        <begin position="15"/>
        <end position="35"/>
    </location>
</feature>
<reference evidence="6 7" key="1">
    <citation type="journal article" date="2016" name="Sci. Rep.">
        <title>The Dendrobium catenatum Lindl. genome sequence provides insights into polysaccharide synthase, floral development and adaptive evolution.</title>
        <authorList>
            <person name="Zhang G.Q."/>
            <person name="Xu Q."/>
            <person name="Bian C."/>
            <person name="Tsai W.C."/>
            <person name="Yeh C.M."/>
            <person name="Liu K.W."/>
            <person name="Yoshida K."/>
            <person name="Zhang L.S."/>
            <person name="Chang S.B."/>
            <person name="Chen F."/>
            <person name="Shi Y."/>
            <person name="Su Y.Y."/>
            <person name="Zhang Y.Q."/>
            <person name="Chen L.J."/>
            <person name="Yin Y."/>
            <person name="Lin M."/>
            <person name="Huang H."/>
            <person name="Deng H."/>
            <person name="Wang Z.W."/>
            <person name="Zhu S.L."/>
            <person name="Zhao X."/>
            <person name="Deng C."/>
            <person name="Niu S.C."/>
            <person name="Huang J."/>
            <person name="Wang M."/>
            <person name="Liu G.H."/>
            <person name="Yang H.J."/>
            <person name="Xiao X.J."/>
            <person name="Hsiao Y.Y."/>
            <person name="Wu W.L."/>
            <person name="Chen Y.Y."/>
            <person name="Mitsuda N."/>
            <person name="Ohme-Takagi M."/>
            <person name="Luo Y.B."/>
            <person name="Van de Peer Y."/>
            <person name="Liu Z.J."/>
        </authorList>
    </citation>
    <scope>NUCLEOTIDE SEQUENCE [LARGE SCALE GENOMIC DNA]</scope>
    <source>
        <tissue evidence="6">The whole plant</tissue>
    </source>
</reference>
<accession>A0A2I0WVB7</accession>
<sequence>MAACLRVCLQSTLKILNSVMGLLGMAMIMYSLWMIRACLRQIGELSRGFSESSSSPFIFAFLGLGIFLCVLTCSGHIAAETINNHCLSCYAATLIFLLILEAAITADIFLNRNWEEAFPHDPTGRFNQFKEFVRSNSGLCKCIGLLVVAVQALSILLSMVLRAIGPDQGEYDESDDDSLPARLPLLKNQAHVTHAADRKFLGNNDSRSVQIDDTVSIIFLEKKLGEDAMINFWPKEISDSLNLLLR</sequence>
<evidence type="ECO:0000256" key="2">
    <source>
        <dbReference type="ARBA" id="ARBA00022692"/>
    </source>
</evidence>
<dbReference type="Pfam" id="PF00335">
    <property type="entry name" value="Tetraspanin"/>
    <property type="match status" value="1"/>
</dbReference>
<feature type="transmembrane region" description="Helical" evidence="5">
    <location>
        <begin position="138"/>
        <end position="161"/>
    </location>
</feature>
<dbReference type="EMBL" id="KZ502442">
    <property type="protein sequence ID" value="PKU79604.1"/>
    <property type="molecule type" value="Genomic_DNA"/>
</dbReference>